<name>S7V365_DESML</name>
<dbReference type="RefSeq" id="WP_020877511.1">
    <property type="nucleotide sequence ID" value="NZ_ATHJ01000092.1"/>
</dbReference>
<dbReference type="Proteomes" id="UP000014977">
    <property type="component" value="Unassembled WGS sequence"/>
</dbReference>
<evidence type="ECO:0000259" key="1">
    <source>
        <dbReference type="Pfam" id="PF12146"/>
    </source>
</evidence>
<dbReference type="STRING" id="897.B2D07_11100"/>
<dbReference type="InterPro" id="IPR029058">
    <property type="entry name" value="AB_hydrolase_fold"/>
</dbReference>
<dbReference type="eggNOG" id="COG1073">
    <property type="taxonomic scope" value="Bacteria"/>
</dbReference>
<feature type="domain" description="Serine aminopeptidase S33" evidence="1">
    <location>
        <begin position="64"/>
        <end position="172"/>
    </location>
</feature>
<evidence type="ECO:0000313" key="3">
    <source>
        <dbReference type="Proteomes" id="UP000014977"/>
    </source>
</evidence>
<dbReference type="SUPFAM" id="SSF53474">
    <property type="entry name" value="alpha/beta-Hydrolases"/>
    <property type="match status" value="1"/>
</dbReference>
<dbReference type="PANTHER" id="PTHR12277">
    <property type="entry name" value="ALPHA/BETA HYDROLASE DOMAIN-CONTAINING PROTEIN"/>
    <property type="match status" value="1"/>
</dbReference>
<dbReference type="PANTHER" id="PTHR12277:SF81">
    <property type="entry name" value="PROTEIN ABHD13"/>
    <property type="match status" value="1"/>
</dbReference>
<dbReference type="AlphaFoldDB" id="S7V365"/>
<dbReference type="InterPro" id="IPR022742">
    <property type="entry name" value="Hydrolase_4"/>
</dbReference>
<evidence type="ECO:0000313" key="2">
    <source>
        <dbReference type="EMBL" id="EPR39098.1"/>
    </source>
</evidence>
<reference evidence="2 3" key="1">
    <citation type="journal article" date="2013" name="Genome Announc.">
        <title>Draft genome sequences for three mercury-methylating, sulfate-reducing bacteria.</title>
        <authorList>
            <person name="Brown S.D."/>
            <person name="Hurt R.A.Jr."/>
            <person name="Gilmour C.C."/>
            <person name="Elias D.A."/>
        </authorList>
    </citation>
    <scope>NUCLEOTIDE SEQUENCE [LARGE SCALE GENOMIC DNA]</scope>
    <source>
        <strain evidence="2 3">DSM 2059</strain>
    </source>
</reference>
<organism evidence="2 3">
    <name type="scientific">Desulfococcus multivorans DSM 2059</name>
    <dbReference type="NCBI Taxonomy" id="1121405"/>
    <lineage>
        <taxon>Bacteria</taxon>
        <taxon>Pseudomonadati</taxon>
        <taxon>Thermodesulfobacteriota</taxon>
        <taxon>Desulfobacteria</taxon>
        <taxon>Desulfobacterales</taxon>
        <taxon>Desulfococcaceae</taxon>
        <taxon>Desulfococcus</taxon>
    </lineage>
</organism>
<gene>
    <name evidence="2" type="ORF">dsmv_2754</name>
</gene>
<comment type="caution">
    <text evidence="2">The sequence shown here is derived from an EMBL/GenBank/DDBJ whole genome shotgun (WGS) entry which is preliminary data.</text>
</comment>
<sequence>MTDMTTIDYGPLDRPEITAVLFHPRAEGPLGGGDDAPEITVSIPVEEGVEIGGRFHIAGKTAPNILFFHGNGEIVSDYDDLGPVYNRMGINFLPVDYRGYGRSTGSPTVTAMMRDCHIILGFTLKWLSDNGCTGPLAVMGRSLGSASALELAACYEDGIHGVIIESGFAWAGPLLALLGVDVAAVGFEEKKGFRNIDKIRSVTRDCLIIHAERDHIIPSGDGRALYEACGAARKRLLMIPGADHNDLLYVGYADYMDAVQTFIKGISGSAG</sequence>
<dbReference type="Gene3D" id="3.40.50.1820">
    <property type="entry name" value="alpha/beta hydrolase"/>
    <property type="match status" value="1"/>
</dbReference>
<proteinExistence type="predicted"/>
<dbReference type="Pfam" id="PF12146">
    <property type="entry name" value="Hydrolase_4"/>
    <property type="match status" value="1"/>
</dbReference>
<protein>
    <submittedName>
        <fullName evidence="2">Temperature sensitive supressor-like protein</fullName>
    </submittedName>
</protein>
<dbReference type="EMBL" id="ATHJ01000092">
    <property type="protein sequence ID" value="EPR39098.1"/>
    <property type="molecule type" value="Genomic_DNA"/>
</dbReference>
<keyword evidence="3" id="KW-1185">Reference proteome</keyword>
<dbReference type="OrthoDB" id="9777090at2"/>
<accession>S7V365</accession>